<feature type="compositionally biased region" description="Low complexity" evidence="3">
    <location>
        <begin position="1500"/>
        <end position="1523"/>
    </location>
</feature>
<dbReference type="PANTHER" id="PTHR22975">
    <property type="entry name" value="UBIQUITIN SPECIFIC PROTEINASE"/>
    <property type="match status" value="1"/>
</dbReference>
<feature type="region of interest" description="Disordered" evidence="3">
    <location>
        <begin position="314"/>
        <end position="431"/>
    </location>
</feature>
<feature type="region of interest" description="Disordered" evidence="3">
    <location>
        <begin position="537"/>
        <end position="578"/>
    </location>
</feature>
<feature type="compositionally biased region" description="Basic residues" evidence="3">
    <location>
        <begin position="1618"/>
        <end position="1629"/>
    </location>
</feature>
<feature type="compositionally biased region" description="Polar residues" evidence="3">
    <location>
        <begin position="1014"/>
        <end position="1028"/>
    </location>
</feature>
<feature type="compositionally biased region" description="Basic and acidic residues" evidence="3">
    <location>
        <begin position="802"/>
        <end position="813"/>
    </location>
</feature>
<feature type="compositionally biased region" description="Polar residues" evidence="3">
    <location>
        <begin position="1044"/>
        <end position="1059"/>
    </location>
</feature>
<feature type="region of interest" description="Disordered" evidence="3">
    <location>
        <begin position="624"/>
        <end position="697"/>
    </location>
</feature>
<feature type="compositionally biased region" description="Polar residues" evidence="3">
    <location>
        <begin position="1574"/>
        <end position="1584"/>
    </location>
</feature>
<comment type="caution">
    <text evidence="5">The sequence shown here is derived from an EMBL/GenBank/DDBJ whole genome shotgun (WGS) entry which is preliminary data.</text>
</comment>
<feature type="compositionally biased region" description="Low complexity" evidence="3">
    <location>
        <begin position="950"/>
        <end position="963"/>
    </location>
</feature>
<keyword evidence="2" id="KW-0378">Hydrolase</keyword>
<sequence>MVDQCPIPPGTGQAPPSHWYDTWDRSSSKSFSAKGLRNAPGENNCFMNSAVQVFWHLDVFRRSYRRLTGHLCMGNSCIFCGIKVIFTQFQYSDQSSLPPDTLRKALAETFANQQRFQLGHMDDAAECFENILRRIHFHIANNHNEDTCTAPHCLPHAKFSMKVFDQLVCVCGSKSDPLTFHEMVHYISTNALVNQCRSMQETGDVLHPDRFGLQLRNAAAVGDIRDCPGGCGKRVQIRRTLLNCPDVVSIGLVWNSDRPDAETVTAVARSIGTTILLQDIGPRWEHVVDKCVQGHYQPLLLLYANPAGNPVLTDTAPKKRVMAPGYSTTSKGSPDKEPRKADMTLDMTDGKNGARRSLTPNPDLHNNVDHASKNRRSITPGPDLQSPDEEKGRKPSVEHHRHNSFLIAVTGKNDKNKQNPASHYQVPMNTVRQPLVGGQGQVEGYSRMPSLPEKGESARQLYPQDTAQNKMDQAALDEYNYTLSNSDQYRRPSVGSPDQNKFPLTLNFSRAAETQRKESFKKGKGKIGADVIRFSVDSKSSSDSDSPVFPDNVKGQSSSDCVPPSLPPKQVKRSYSQNEESLANISADNIDIRQHIVIKPKSSAGHIYENIENLMHSPVQSGLATLPRNKKSQSSQPHIRQGSMHCESDPYNHSRQNSNTYGNEQRGNNPYNSYGQNSWTQNSVPGSQIIHSNQSSTSTLTEDSNVLWSRHSSIVSQTSQSIEMVQKQQQQQSNSTMNKPLHSRQSSSAELNQKTSGKEKPPKPAKPEKKSSLQKKKTNQGSQPQQPPPLPEKRKPVSPQSPDKDSYIDRRMVESVLNRQKLSRQGSSVSTSSQNSNNSFDSDSVTSKSSALSVEIPFDRLSLESQQPSDSGYGSSDRNSSSSTGSATLDPYTQYFLSKSMIPPKTFNQQAIAENMKKFMNNGHSDKQSHTVGSQYGYHPDNAPQYPATSCYSGKPYPSSSYGNEQGQRLEHHVDQSVDKRQLYDPAIVKSHTQNKDLQMYHMTQKIPIHDSRGQSTTTVTTSRSNHPQEGFDKLNSKVGAPAPTQSHNTYNEASSSPLPENNQFMMLCKKAEDFMDQCMLAETEADNNKAINYCNAATDCFKQAMKLPNISQPSFTFAQKSHNSCILKFRSLQKKFIMRQESTSSSDSARSSPLPSYSNANMSYSACDNRHGDQKCVNQVISSHHMDTVHSRSSSKDSVDSVIENKNYRKDRNSVHSENRNSSNSETNKLTSNSPHRSNLNDSENKLTLSKSNQNLNERTFVTGSENINIYATLPRKPKKLNNRTQEGEVCKTDSYHHGRTSSSGSTTPTPMDNRDTDFSQMERNDSGQFQYDVSAQQPVKMNKAEIRQLLHTNMVQKQGNFRGPEPNKNWTSSTNSNNQHYIEVCKSAPPQLTAKAYPVPPARSGRADPPPVPVKGDIVKKAARMSDLGNTRSAIQNISTFVKQGGITRHASFHSGTQQAQVGCFQHQEKTTLDRHSSLPDCQHHLVYSSNNPVADHSNSSGSSQLTTTTTPTTSTRALTTNKNQSQVLGNQSNEDRIPSQPLTSTENNAASNDNDFRPSVRALASKFEGAPNSQVDSNSGVLTEFPPGGQGLGNRHRSKSESDFRAMENKPKSVLSKKKKSQNRKSLKSVTFSDSIALIAATDGFLTGNTTHQSDNTHLGYVSDDEEKYYHFRVSHSDNECEDDDSSTSVDSPTEQMGNETCSLCNKKGVVEGLIYCSKCQVYMSRFRPEYC</sequence>
<evidence type="ECO:0000256" key="3">
    <source>
        <dbReference type="SAM" id="MobiDB-lite"/>
    </source>
</evidence>
<feature type="region of interest" description="Disordered" evidence="3">
    <location>
        <begin position="1011"/>
        <end position="1059"/>
    </location>
</feature>
<dbReference type="PANTHER" id="PTHR22975:SF9">
    <property type="entry name" value="ECHINUS SPLICE FORM 3"/>
    <property type="match status" value="1"/>
</dbReference>
<dbReference type="InterPro" id="IPR038765">
    <property type="entry name" value="Papain-like_cys_pep_sf"/>
</dbReference>
<feature type="compositionally biased region" description="Polar residues" evidence="3">
    <location>
        <begin position="1524"/>
        <end position="1535"/>
    </location>
</feature>
<gene>
    <name evidence="5" type="ORF">KUTeg_004270</name>
</gene>
<dbReference type="SUPFAM" id="SSF54001">
    <property type="entry name" value="Cysteine proteinases"/>
    <property type="match status" value="1"/>
</dbReference>
<feature type="compositionally biased region" description="Basic and acidic residues" evidence="3">
    <location>
        <begin position="333"/>
        <end position="343"/>
    </location>
</feature>
<feature type="compositionally biased region" description="Polar residues" evidence="3">
    <location>
        <begin position="1543"/>
        <end position="1556"/>
    </location>
</feature>
<feature type="compositionally biased region" description="Basic and acidic residues" evidence="3">
    <location>
        <begin position="1602"/>
        <end position="1614"/>
    </location>
</feature>
<feature type="region of interest" description="Disordered" evidence="3">
    <location>
        <begin position="921"/>
        <end position="968"/>
    </location>
</feature>
<dbReference type="PROSITE" id="PS50235">
    <property type="entry name" value="USP_3"/>
    <property type="match status" value="1"/>
</dbReference>
<proteinExistence type="predicted"/>
<feature type="domain" description="USP" evidence="4">
    <location>
        <begin position="34"/>
        <end position="351"/>
    </location>
</feature>
<dbReference type="EMBL" id="JARBDR010000214">
    <property type="protein sequence ID" value="KAJ8319179.1"/>
    <property type="molecule type" value="Genomic_DNA"/>
</dbReference>
<dbReference type="Proteomes" id="UP001217089">
    <property type="component" value="Unassembled WGS sequence"/>
</dbReference>
<dbReference type="InterPro" id="IPR028889">
    <property type="entry name" value="USP"/>
</dbReference>
<organism evidence="5 6">
    <name type="scientific">Tegillarca granosa</name>
    <name type="common">Malaysian cockle</name>
    <name type="synonym">Anadara granosa</name>
    <dbReference type="NCBI Taxonomy" id="220873"/>
    <lineage>
        <taxon>Eukaryota</taxon>
        <taxon>Metazoa</taxon>
        <taxon>Spiralia</taxon>
        <taxon>Lophotrochozoa</taxon>
        <taxon>Mollusca</taxon>
        <taxon>Bivalvia</taxon>
        <taxon>Autobranchia</taxon>
        <taxon>Pteriomorphia</taxon>
        <taxon>Arcoida</taxon>
        <taxon>Arcoidea</taxon>
        <taxon>Arcidae</taxon>
        <taxon>Tegillarca</taxon>
    </lineage>
</organism>
<feature type="compositionally biased region" description="Basic and acidic residues" evidence="3">
    <location>
        <begin position="1287"/>
        <end position="1298"/>
    </location>
</feature>
<feature type="region of interest" description="Disordered" evidence="3">
    <location>
        <begin position="1186"/>
        <end position="1245"/>
    </location>
</feature>
<feature type="compositionally biased region" description="Basic and acidic residues" evidence="3">
    <location>
        <begin position="756"/>
        <end position="771"/>
    </location>
</feature>
<name>A0ABQ9FPI6_TEGGR</name>
<feature type="region of interest" description="Disordered" evidence="3">
    <location>
        <begin position="1571"/>
        <end position="1629"/>
    </location>
</feature>
<feature type="compositionally biased region" description="Polar residues" evidence="3">
    <location>
        <begin position="1230"/>
        <end position="1245"/>
    </location>
</feature>
<feature type="compositionally biased region" description="Polar residues" evidence="3">
    <location>
        <begin position="743"/>
        <end position="755"/>
    </location>
</feature>
<feature type="compositionally biased region" description="Polar residues" evidence="3">
    <location>
        <begin position="817"/>
        <end position="826"/>
    </location>
</feature>
<feature type="compositionally biased region" description="Basic and acidic residues" evidence="3">
    <location>
        <begin position="388"/>
        <end position="398"/>
    </location>
</feature>
<feature type="region of interest" description="Disordered" evidence="3">
    <location>
        <begin position="718"/>
        <end position="846"/>
    </location>
</feature>
<feature type="compositionally biased region" description="Basic and acidic residues" evidence="3">
    <location>
        <begin position="1207"/>
        <end position="1220"/>
    </location>
</feature>
<feature type="compositionally biased region" description="Polar residues" evidence="3">
    <location>
        <begin position="653"/>
        <end position="697"/>
    </location>
</feature>
<feature type="compositionally biased region" description="Basic and acidic residues" evidence="3">
    <location>
        <begin position="1314"/>
        <end position="1323"/>
    </location>
</feature>
<evidence type="ECO:0000313" key="6">
    <source>
        <dbReference type="Proteomes" id="UP001217089"/>
    </source>
</evidence>
<feature type="region of interest" description="Disordered" evidence="3">
    <location>
        <begin position="440"/>
        <end position="459"/>
    </location>
</feature>
<protein>
    <recommendedName>
        <fullName evidence="4">USP domain-containing protein</fullName>
    </recommendedName>
</protein>
<feature type="compositionally biased region" description="Low complexity" evidence="3">
    <location>
        <begin position="827"/>
        <end position="846"/>
    </location>
</feature>
<reference evidence="5 6" key="1">
    <citation type="submission" date="2022-12" db="EMBL/GenBank/DDBJ databases">
        <title>Chromosome-level genome of Tegillarca granosa.</title>
        <authorList>
            <person name="Kim J."/>
        </authorList>
    </citation>
    <scope>NUCLEOTIDE SEQUENCE [LARGE SCALE GENOMIC DNA]</scope>
    <source>
        <strain evidence="5">Teg-2019</strain>
        <tissue evidence="5">Adductor muscle</tissue>
    </source>
</reference>
<feature type="compositionally biased region" description="Low complexity" evidence="3">
    <location>
        <begin position="869"/>
        <end position="886"/>
    </location>
</feature>
<keyword evidence="1" id="KW-0833">Ubl conjugation pathway</keyword>
<feature type="region of interest" description="Disordered" evidence="3">
    <location>
        <begin position="1276"/>
        <end position="1323"/>
    </location>
</feature>
<feature type="compositionally biased region" description="Low complexity" evidence="3">
    <location>
        <begin position="537"/>
        <end position="551"/>
    </location>
</feature>
<evidence type="ECO:0000256" key="1">
    <source>
        <dbReference type="ARBA" id="ARBA00022786"/>
    </source>
</evidence>
<feature type="compositionally biased region" description="Basic and acidic residues" evidence="3">
    <location>
        <begin position="1186"/>
        <end position="1200"/>
    </location>
</feature>
<feature type="compositionally biased region" description="Low complexity" evidence="3">
    <location>
        <begin position="1302"/>
        <end position="1312"/>
    </location>
</feature>
<feature type="region of interest" description="Disordered" evidence="3">
    <location>
        <begin position="858"/>
        <end position="888"/>
    </location>
</feature>
<evidence type="ECO:0000313" key="5">
    <source>
        <dbReference type="EMBL" id="KAJ8319179.1"/>
    </source>
</evidence>
<feature type="compositionally biased region" description="Low complexity" evidence="3">
    <location>
        <begin position="719"/>
        <end position="735"/>
    </location>
</feature>
<evidence type="ECO:0000259" key="4">
    <source>
        <dbReference type="PROSITE" id="PS50235"/>
    </source>
</evidence>
<keyword evidence="6" id="KW-1185">Reference proteome</keyword>
<dbReference type="InterPro" id="IPR052398">
    <property type="entry name" value="Ubiquitin_hydrolase_53/54"/>
</dbReference>
<feature type="region of interest" description="Disordered" evidence="3">
    <location>
        <begin position="1492"/>
        <end position="1559"/>
    </location>
</feature>
<dbReference type="Gene3D" id="3.90.70.10">
    <property type="entry name" value="Cysteine proteinases"/>
    <property type="match status" value="1"/>
</dbReference>
<evidence type="ECO:0000256" key="2">
    <source>
        <dbReference type="ARBA" id="ARBA00022801"/>
    </source>
</evidence>
<accession>A0ABQ9FPI6</accession>
<feature type="compositionally biased region" description="Polar residues" evidence="3">
    <location>
        <begin position="418"/>
        <end position="431"/>
    </location>
</feature>